<evidence type="ECO:0000313" key="1">
    <source>
        <dbReference type="EMBL" id="GAH34718.1"/>
    </source>
</evidence>
<sequence>MNDREKGMWDGIRLACRAVCQWCYEDGPPKMNDYEVWV</sequence>
<dbReference type="AlphaFoldDB" id="X1GNY0"/>
<protein>
    <submittedName>
        <fullName evidence="1">Uncharacterized protein</fullName>
    </submittedName>
</protein>
<gene>
    <name evidence="1" type="ORF">S03H2_10348</name>
</gene>
<organism evidence="1">
    <name type="scientific">marine sediment metagenome</name>
    <dbReference type="NCBI Taxonomy" id="412755"/>
    <lineage>
        <taxon>unclassified sequences</taxon>
        <taxon>metagenomes</taxon>
        <taxon>ecological metagenomes</taxon>
    </lineage>
</organism>
<proteinExistence type="predicted"/>
<name>X1GNY0_9ZZZZ</name>
<comment type="caution">
    <text evidence="1">The sequence shown here is derived from an EMBL/GenBank/DDBJ whole genome shotgun (WGS) entry which is preliminary data.</text>
</comment>
<reference evidence="1" key="1">
    <citation type="journal article" date="2014" name="Front. Microbiol.">
        <title>High frequency of phylogenetically diverse reductive dehalogenase-homologous genes in deep subseafloor sedimentary metagenomes.</title>
        <authorList>
            <person name="Kawai M."/>
            <person name="Futagami T."/>
            <person name="Toyoda A."/>
            <person name="Takaki Y."/>
            <person name="Nishi S."/>
            <person name="Hori S."/>
            <person name="Arai W."/>
            <person name="Tsubouchi T."/>
            <person name="Morono Y."/>
            <person name="Uchiyama I."/>
            <person name="Ito T."/>
            <person name="Fujiyama A."/>
            <person name="Inagaki F."/>
            <person name="Takami H."/>
        </authorList>
    </citation>
    <scope>NUCLEOTIDE SEQUENCE</scope>
    <source>
        <strain evidence="1">Expedition CK06-06</strain>
    </source>
</reference>
<accession>X1GNY0</accession>
<feature type="non-terminal residue" evidence="1">
    <location>
        <position position="38"/>
    </location>
</feature>
<dbReference type="EMBL" id="BARU01005325">
    <property type="protein sequence ID" value="GAH34718.1"/>
    <property type="molecule type" value="Genomic_DNA"/>
</dbReference>